<reference evidence="1 2" key="1">
    <citation type="submission" date="2016-03" db="EMBL/GenBank/DDBJ databases">
        <authorList>
            <person name="Ploux O."/>
        </authorList>
    </citation>
    <scope>NUCLEOTIDE SEQUENCE [LARGE SCALE GENOMIC DNA]</scope>
    <source>
        <strain evidence="1 2">URUG2</strain>
    </source>
</reference>
<dbReference type="GeneID" id="35603866"/>
<dbReference type="AlphaFoldDB" id="A0A2D3VBM5"/>
<protein>
    <submittedName>
        <fullName evidence="1">Uncharacterized protein</fullName>
    </submittedName>
</protein>
<dbReference type="RefSeq" id="XP_023629799.1">
    <property type="nucleotide sequence ID" value="XM_023774031.1"/>
</dbReference>
<dbReference type="Proteomes" id="UP000225277">
    <property type="component" value="Unassembled WGS sequence"/>
</dbReference>
<keyword evidence="2" id="KW-1185">Reference proteome</keyword>
<dbReference type="EMBL" id="FJUY01000015">
    <property type="protein sequence ID" value="CZT23075.1"/>
    <property type="molecule type" value="Genomic_DNA"/>
</dbReference>
<gene>
    <name evidence="1" type="ORF">RCC_08785</name>
</gene>
<evidence type="ECO:0000313" key="2">
    <source>
        <dbReference type="Proteomes" id="UP000225277"/>
    </source>
</evidence>
<accession>A0A2D3VBM5</accession>
<proteinExistence type="predicted"/>
<evidence type="ECO:0000313" key="1">
    <source>
        <dbReference type="EMBL" id="CZT23075.1"/>
    </source>
</evidence>
<sequence length="245" mass="28223">MNSIEALEAEKKSLAGRVWTARWKIKDAAEKYTALDFNVKRNIHLQGCKARFLLAGLLQHCPAKDKFRKVHPHDRDHNAGGPTELCPIIDIFDDIRQAQKDCDEWVLPIAQIRTSVTKAEKVVWVVLILLEAVQRGGDETPPLTVGSETVEQFCVRLHSHHVMVSSMTEGYDGRWAQVPTNDGELSTQQIIDNWNGVCRLLIVEHFTLEKALHQVRMATREMEYQELAWWEQTRMWFEWEPKLGA</sequence>
<name>A0A2D3VBM5_9PEZI</name>
<organism evidence="1 2">
    <name type="scientific">Ramularia collo-cygni</name>
    <dbReference type="NCBI Taxonomy" id="112498"/>
    <lineage>
        <taxon>Eukaryota</taxon>
        <taxon>Fungi</taxon>
        <taxon>Dikarya</taxon>
        <taxon>Ascomycota</taxon>
        <taxon>Pezizomycotina</taxon>
        <taxon>Dothideomycetes</taxon>
        <taxon>Dothideomycetidae</taxon>
        <taxon>Mycosphaerellales</taxon>
        <taxon>Mycosphaerellaceae</taxon>
        <taxon>Ramularia</taxon>
    </lineage>
</organism>